<comment type="caution">
    <text evidence="2">The sequence shown here is derived from an EMBL/GenBank/DDBJ whole genome shotgun (WGS) entry which is preliminary data.</text>
</comment>
<dbReference type="OrthoDB" id="6503934at2"/>
<proteinExistence type="predicted"/>
<dbReference type="AlphaFoldDB" id="A0A502GP39"/>
<dbReference type="Proteomes" id="UP000317663">
    <property type="component" value="Unassembled WGS sequence"/>
</dbReference>
<name>A0A502GP39_9GAMM</name>
<dbReference type="EMBL" id="RCZD01000003">
    <property type="protein sequence ID" value="TPG63282.1"/>
    <property type="molecule type" value="Genomic_DNA"/>
</dbReference>
<accession>A0A502GP39</accession>
<sequence length="223" mass="25190">MNNELNNNDKNQEPVPLKKPVSAVANLIALFRTVATPVDTSKAVNDLIDLNKTQMVLPVILLINGEINIHRVSDELLFATTDGPSIFGLQGSAFRFDIYRFSATQGSEIYVLTRDQAIDLVAEQGAIRDLLEYQTYFNDYQSERSNLLINKTAYEIVRALLIELYKVPKEKRLKISVANYILERSNLARSGVMKILADLRSGEYIVIQNGKLISLQRKLPNVY</sequence>
<evidence type="ECO:0000313" key="3">
    <source>
        <dbReference type="Proteomes" id="UP000317663"/>
    </source>
</evidence>
<evidence type="ECO:0000259" key="1">
    <source>
        <dbReference type="Pfam" id="PF15977"/>
    </source>
</evidence>
<dbReference type="Pfam" id="PF15977">
    <property type="entry name" value="HTH_46"/>
    <property type="match status" value="1"/>
</dbReference>
<organism evidence="2 3">
    <name type="scientific">Ewingella americana</name>
    <dbReference type="NCBI Taxonomy" id="41202"/>
    <lineage>
        <taxon>Bacteria</taxon>
        <taxon>Pseudomonadati</taxon>
        <taxon>Pseudomonadota</taxon>
        <taxon>Gammaproteobacteria</taxon>
        <taxon>Enterobacterales</taxon>
        <taxon>Yersiniaceae</taxon>
        <taxon>Ewingella</taxon>
    </lineage>
</organism>
<gene>
    <name evidence="2" type="ORF">EAH77_06825</name>
</gene>
<reference evidence="2 3" key="1">
    <citation type="journal article" date="2019" name="Environ. Microbiol.">
        <title>Species interactions and distinct microbial communities in high Arctic permafrost affected cryosols are associated with the CH4 and CO2 gas fluxes.</title>
        <authorList>
            <person name="Altshuler I."/>
            <person name="Hamel J."/>
            <person name="Turney S."/>
            <person name="Magnuson E."/>
            <person name="Levesque R."/>
            <person name="Greer C."/>
            <person name="Whyte L.G."/>
        </authorList>
    </citation>
    <scope>NUCLEOTIDE SEQUENCE [LARGE SCALE GENOMIC DNA]</scope>
    <source>
        <strain evidence="2 3">E4</strain>
    </source>
</reference>
<dbReference type="RefSeq" id="WP_140471046.1">
    <property type="nucleotide sequence ID" value="NZ_RCZD01000003.1"/>
</dbReference>
<feature type="domain" description="IprA winged helix-turn-helix" evidence="1">
    <location>
        <begin position="153"/>
        <end position="221"/>
    </location>
</feature>
<dbReference type="InterPro" id="IPR041687">
    <property type="entry name" value="HTH_46"/>
</dbReference>
<protein>
    <recommendedName>
        <fullName evidence="1">IprA winged helix-turn-helix domain-containing protein</fullName>
    </recommendedName>
</protein>
<evidence type="ECO:0000313" key="2">
    <source>
        <dbReference type="EMBL" id="TPG63282.1"/>
    </source>
</evidence>
<keyword evidence="3" id="KW-1185">Reference proteome</keyword>